<name>A0ABN9S5R2_9DINO</name>
<dbReference type="Pfam" id="PF04114">
    <property type="entry name" value="Gaa1"/>
    <property type="match status" value="1"/>
</dbReference>
<feature type="transmembrane region" description="Helical" evidence="1">
    <location>
        <begin position="271"/>
        <end position="291"/>
    </location>
</feature>
<dbReference type="PANTHER" id="PTHR13304">
    <property type="entry name" value="GLYCOSYLPHOSPHATIDYLINOSITOL ANCHOR ATTACHMENT 1 PROTEIN"/>
    <property type="match status" value="1"/>
</dbReference>
<evidence type="ECO:0008006" key="4">
    <source>
        <dbReference type="Google" id="ProtNLM"/>
    </source>
</evidence>
<evidence type="ECO:0000313" key="2">
    <source>
        <dbReference type="EMBL" id="CAK0827159.1"/>
    </source>
</evidence>
<proteinExistence type="predicted"/>
<dbReference type="Proteomes" id="UP001189429">
    <property type="component" value="Unassembled WGS sequence"/>
</dbReference>
<sequence>MNFTAFGHTPSSVVYTVVPSKRGDSREAVVLVIATRWTLAGGKANPEASYGLGIGVALGQYLRTVPWLSKDVLLVFVDSSLPYGAGARAWLRAYFGGYSSVRRGVLRQAVILEPGNRPSSLLCNVEGINGAVPNQDVVNSYMVQADKAKLQVAHREAWESVASHFWNGGVHSSHAPFLELQVPAFTVQGQRGRVKTRELKPHEVAQTLEGVVRCLSNNLQQLHHSFNFYFFTGRARHISNGLYLYPVFAMMFPLISFLMTTPTYRDIRSMLVSLGAIALVIVASGSPVFLLGTDAKLVAWLRGLAAATDASPLALPPTCEHPRPGAGEELMRRQAAALWLSTGGCAAAAAALLLRQYAFTVFDATGKADTQGGGVRLPGPLWESMRAASGFAYLLVLAPFAIYSWAVAMPLTIVCVPMLVFMRPISFRGRPLSSCFLVVTVAVNVFFLAAPPRARAEWLGEAGLGGYLLGALDAFDKSVVPLVPQEGRAYLPTPLVRWLRGLVSSRALQADLLLQLHELARDFNCVGGMLFPVFCFAYWPLLVLLVLIGAVLPAQRVDDGGLSLRQVRLFALVVLSLVALGVVGGVYWRSHSSSGLGRLQW</sequence>
<gene>
    <name evidence="2" type="ORF">PCOR1329_LOCUS26768</name>
</gene>
<feature type="transmembrane region" description="Helical" evidence="1">
    <location>
        <begin position="242"/>
        <end position="259"/>
    </location>
</feature>
<keyword evidence="1" id="KW-0472">Membrane</keyword>
<comment type="caution">
    <text evidence="2">The sequence shown here is derived from an EMBL/GenBank/DDBJ whole genome shotgun (WGS) entry which is preliminary data.</text>
</comment>
<evidence type="ECO:0000313" key="3">
    <source>
        <dbReference type="Proteomes" id="UP001189429"/>
    </source>
</evidence>
<feature type="transmembrane region" description="Helical" evidence="1">
    <location>
        <begin position="336"/>
        <end position="354"/>
    </location>
</feature>
<organism evidence="2 3">
    <name type="scientific">Prorocentrum cordatum</name>
    <dbReference type="NCBI Taxonomy" id="2364126"/>
    <lineage>
        <taxon>Eukaryota</taxon>
        <taxon>Sar</taxon>
        <taxon>Alveolata</taxon>
        <taxon>Dinophyceae</taxon>
        <taxon>Prorocentrales</taxon>
        <taxon>Prorocentraceae</taxon>
        <taxon>Prorocentrum</taxon>
    </lineage>
</organism>
<dbReference type="EMBL" id="CAUYUJ010009569">
    <property type="protein sequence ID" value="CAK0827159.1"/>
    <property type="molecule type" value="Genomic_DNA"/>
</dbReference>
<dbReference type="InterPro" id="IPR007246">
    <property type="entry name" value="Gaa1"/>
</dbReference>
<feature type="transmembrane region" description="Helical" evidence="1">
    <location>
        <begin position="536"/>
        <end position="555"/>
    </location>
</feature>
<feature type="transmembrane region" description="Helical" evidence="1">
    <location>
        <begin position="432"/>
        <end position="450"/>
    </location>
</feature>
<dbReference type="PANTHER" id="PTHR13304:SF0">
    <property type="entry name" value="GLYCOSYLPHOSPHATIDYLINOSITOL ANCHOR ATTACHMENT 1 PROTEIN"/>
    <property type="match status" value="1"/>
</dbReference>
<accession>A0ABN9S5R2</accession>
<evidence type="ECO:0000256" key="1">
    <source>
        <dbReference type="SAM" id="Phobius"/>
    </source>
</evidence>
<keyword evidence="3" id="KW-1185">Reference proteome</keyword>
<keyword evidence="1" id="KW-0812">Transmembrane</keyword>
<protein>
    <recommendedName>
        <fullName evidence="4">GPI ethanolamine phosphate transferase 1</fullName>
    </recommendedName>
</protein>
<reference evidence="2" key="1">
    <citation type="submission" date="2023-10" db="EMBL/GenBank/DDBJ databases">
        <authorList>
            <person name="Chen Y."/>
            <person name="Shah S."/>
            <person name="Dougan E. K."/>
            <person name="Thang M."/>
            <person name="Chan C."/>
        </authorList>
    </citation>
    <scope>NUCLEOTIDE SEQUENCE [LARGE SCALE GENOMIC DNA]</scope>
</reference>
<feature type="transmembrane region" description="Helical" evidence="1">
    <location>
        <begin position="391"/>
        <end position="420"/>
    </location>
</feature>
<feature type="transmembrane region" description="Helical" evidence="1">
    <location>
        <begin position="567"/>
        <end position="588"/>
    </location>
</feature>
<keyword evidence="1" id="KW-1133">Transmembrane helix</keyword>